<dbReference type="Pfam" id="PF07729">
    <property type="entry name" value="FCD"/>
    <property type="match status" value="1"/>
</dbReference>
<comment type="caution">
    <text evidence="5">The sequence shown here is derived from an EMBL/GenBank/DDBJ whole genome shotgun (WGS) entry which is preliminary data.</text>
</comment>
<dbReference type="Gene3D" id="1.10.10.10">
    <property type="entry name" value="Winged helix-like DNA-binding domain superfamily/Winged helix DNA-binding domain"/>
    <property type="match status" value="1"/>
</dbReference>
<dbReference type="STRING" id="1218492.JG30_14190"/>
<keyword evidence="3" id="KW-0804">Transcription</keyword>
<keyword evidence="6" id="KW-1185">Reference proteome</keyword>
<evidence type="ECO:0000256" key="1">
    <source>
        <dbReference type="ARBA" id="ARBA00023015"/>
    </source>
</evidence>
<dbReference type="SMART" id="SM00345">
    <property type="entry name" value="HTH_GNTR"/>
    <property type="match status" value="1"/>
</dbReference>
<dbReference type="HOGENOM" id="CLU_017584_5_2_9"/>
<dbReference type="PANTHER" id="PTHR43537">
    <property type="entry name" value="TRANSCRIPTIONAL REGULATOR, GNTR FAMILY"/>
    <property type="match status" value="1"/>
</dbReference>
<keyword evidence="1" id="KW-0805">Transcription regulation</keyword>
<evidence type="ECO:0000256" key="2">
    <source>
        <dbReference type="ARBA" id="ARBA00023125"/>
    </source>
</evidence>
<protein>
    <submittedName>
        <fullName evidence="5">GntR family transcription regulator</fullName>
    </submittedName>
</protein>
<dbReference type="PRINTS" id="PR00035">
    <property type="entry name" value="HTHGNTR"/>
</dbReference>
<evidence type="ECO:0000259" key="4">
    <source>
        <dbReference type="PROSITE" id="PS50949"/>
    </source>
</evidence>
<organism evidence="5 6">
    <name type="scientific">Bombilactobacillus mellifer</name>
    <dbReference type="NCBI Taxonomy" id="1218492"/>
    <lineage>
        <taxon>Bacteria</taxon>
        <taxon>Bacillati</taxon>
        <taxon>Bacillota</taxon>
        <taxon>Bacilli</taxon>
        <taxon>Lactobacillales</taxon>
        <taxon>Lactobacillaceae</taxon>
        <taxon>Bombilactobacillus</taxon>
    </lineage>
</organism>
<dbReference type="PROSITE" id="PS50949">
    <property type="entry name" value="HTH_GNTR"/>
    <property type="match status" value="1"/>
</dbReference>
<dbReference type="AlphaFoldDB" id="A0A0F4LQ52"/>
<dbReference type="SUPFAM" id="SSF48008">
    <property type="entry name" value="GntR ligand-binding domain-like"/>
    <property type="match status" value="1"/>
</dbReference>
<evidence type="ECO:0000256" key="3">
    <source>
        <dbReference type="ARBA" id="ARBA00023163"/>
    </source>
</evidence>
<dbReference type="PANTHER" id="PTHR43537:SF6">
    <property type="entry name" value="HTH-TYPE TRANSCRIPTIONAL REPRESSOR RSPR"/>
    <property type="match status" value="1"/>
</dbReference>
<dbReference type="InterPro" id="IPR011711">
    <property type="entry name" value="GntR_C"/>
</dbReference>
<name>A0A0F4LQ52_9LACO</name>
<gene>
    <name evidence="5" type="ORF">JG30_14190</name>
</gene>
<dbReference type="EMBL" id="JXJQ01000010">
    <property type="protein sequence ID" value="KJY60730.1"/>
    <property type="molecule type" value="Genomic_DNA"/>
</dbReference>
<keyword evidence="2" id="KW-0238">DNA-binding</keyword>
<proteinExistence type="predicted"/>
<sequence>MWIGVPDSFLSLNSQAYHIILKHIIVADFRPGQRLSEKELMDKLQMGRTPVREALLRLRQEGLISVVPQSGTYVAKIDIKVANSARFIRESIETRIICESAQLTITPPEQAEFTYILQNQKFYKEQKQYRKFFREDDNFHKKFYQLTNHQQVWDWLQTINMQLNRFRMLSLQDEDLPWERLIRQHQQILDTVKNHDASAAQNLITEHLRIMLVEQKRLKAKFPEYFEQTN</sequence>
<dbReference type="SUPFAM" id="SSF46785">
    <property type="entry name" value="Winged helix' DNA-binding domain"/>
    <property type="match status" value="1"/>
</dbReference>
<dbReference type="RefSeq" id="WP_245626307.1">
    <property type="nucleotide sequence ID" value="NZ_JAMBJK010000002.1"/>
</dbReference>
<evidence type="ECO:0000313" key="5">
    <source>
        <dbReference type="EMBL" id="KJY60730.1"/>
    </source>
</evidence>
<dbReference type="Pfam" id="PF00392">
    <property type="entry name" value="GntR"/>
    <property type="match status" value="1"/>
</dbReference>
<dbReference type="SMART" id="SM00895">
    <property type="entry name" value="FCD"/>
    <property type="match status" value="1"/>
</dbReference>
<reference evidence="5 6" key="1">
    <citation type="submission" date="2015-01" db="EMBL/GenBank/DDBJ databases">
        <title>Comparative genomics of the lactic acid bacteria isolated from the honey bee gut.</title>
        <authorList>
            <person name="Ellegaard K.M."/>
            <person name="Tamarit D."/>
            <person name="Javelind E."/>
            <person name="Olofsson T."/>
            <person name="Andersson S.G."/>
            <person name="Vasquez A."/>
        </authorList>
    </citation>
    <scope>NUCLEOTIDE SEQUENCE [LARGE SCALE GENOMIC DNA]</scope>
    <source>
        <strain evidence="5 6">Bin4</strain>
    </source>
</reference>
<accession>A0A0F4LQ52</accession>
<dbReference type="GO" id="GO:0003700">
    <property type="term" value="F:DNA-binding transcription factor activity"/>
    <property type="evidence" value="ECO:0007669"/>
    <property type="project" value="InterPro"/>
</dbReference>
<dbReference type="CDD" id="cd07377">
    <property type="entry name" value="WHTH_GntR"/>
    <property type="match status" value="1"/>
</dbReference>
<dbReference type="Proteomes" id="UP000033558">
    <property type="component" value="Unassembled WGS sequence"/>
</dbReference>
<dbReference type="InterPro" id="IPR008920">
    <property type="entry name" value="TF_FadR/GntR_C"/>
</dbReference>
<dbReference type="GO" id="GO:0003677">
    <property type="term" value="F:DNA binding"/>
    <property type="evidence" value="ECO:0007669"/>
    <property type="project" value="UniProtKB-KW"/>
</dbReference>
<feature type="domain" description="HTH gntR-type" evidence="4">
    <location>
        <begin position="10"/>
        <end position="77"/>
    </location>
</feature>
<evidence type="ECO:0000313" key="6">
    <source>
        <dbReference type="Proteomes" id="UP000033558"/>
    </source>
</evidence>
<dbReference type="InterPro" id="IPR036390">
    <property type="entry name" value="WH_DNA-bd_sf"/>
</dbReference>
<dbReference type="InterPro" id="IPR000524">
    <property type="entry name" value="Tscrpt_reg_HTH_GntR"/>
</dbReference>
<dbReference type="PATRIC" id="fig|1218492.5.peg.1471"/>
<dbReference type="InterPro" id="IPR036388">
    <property type="entry name" value="WH-like_DNA-bd_sf"/>
</dbReference>
<dbReference type="Gene3D" id="1.20.120.530">
    <property type="entry name" value="GntR ligand-binding domain-like"/>
    <property type="match status" value="1"/>
</dbReference>